<protein>
    <submittedName>
        <fullName evidence="1">Uncharacterized protein</fullName>
    </submittedName>
</protein>
<keyword evidence="2" id="KW-1185">Reference proteome</keyword>
<dbReference type="RefSeq" id="WP_201363581.1">
    <property type="nucleotide sequence ID" value="NZ_BNJJ01000010.1"/>
</dbReference>
<dbReference type="Proteomes" id="UP000635565">
    <property type="component" value="Unassembled WGS sequence"/>
</dbReference>
<reference evidence="1 2" key="1">
    <citation type="journal article" date="2021" name="Int. J. Syst. Evol. Microbiol.">
        <title>Reticulibacter mediterranei gen. nov., sp. nov., within the new family Reticulibacteraceae fam. nov., and Ktedonospora formicarum gen. nov., sp. nov., Ktedonobacter robiniae sp. nov., Dictyobacter formicarum sp. nov. and Dictyobacter arantiisoli sp. nov., belonging to the class Ktedonobacteria.</title>
        <authorList>
            <person name="Yabe S."/>
            <person name="Zheng Y."/>
            <person name="Wang C.M."/>
            <person name="Sakai Y."/>
            <person name="Abe K."/>
            <person name="Yokota A."/>
            <person name="Donadio S."/>
            <person name="Cavaletti L."/>
            <person name="Monciardini P."/>
        </authorList>
    </citation>
    <scope>NUCLEOTIDE SEQUENCE [LARGE SCALE GENOMIC DNA]</scope>
    <source>
        <strain evidence="1 2">SOSP1-9</strain>
    </source>
</reference>
<gene>
    <name evidence="1" type="ORF">KSZ_39600</name>
</gene>
<organism evidence="1 2">
    <name type="scientific">Dictyobacter formicarum</name>
    <dbReference type="NCBI Taxonomy" id="2778368"/>
    <lineage>
        <taxon>Bacteria</taxon>
        <taxon>Bacillati</taxon>
        <taxon>Chloroflexota</taxon>
        <taxon>Ktedonobacteria</taxon>
        <taxon>Ktedonobacterales</taxon>
        <taxon>Dictyobacteraceae</taxon>
        <taxon>Dictyobacter</taxon>
    </lineage>
</organism>
<name>A0ABQ3VJU6_9CHLR</name>
<evidence type="ECO:0000313" key="2">
    <source>
        <dbReference type="Proteomes" id="UP000635565"/>
    </source>
</evidence>
<comment type="caution">
    <text evidence="1">The sequence shown here is derived from an EMBL/GenBank/DDBJ whole genome shotgun (WGS) entry which is preliminary data.</text>
</comment>
<accession>A0ABQ3VJU6</accession>
<sequence>MTQLATTPVHIRVEGRSEEVQLAQLGVANMADDLQLKEAVVRYLDLPAHALASHVIVRTTGAIIIRPEALYG</sequence>
<dbReference type="EMBL" id="BNJJ01000010">
    <property type="protein sequence ID" value="GHO85954.1"/>
    <property type="molecule type" value="Genomic_DNA"/>
</dbReference>
<proteinExistence type="predicted"/>
<evidence type="ECO:0000313" key="1">
    <source>
        <dbReference type="EMBL" id="GHO85954.1"/>
    </source>
</evidence>